<dbReference type="PROSITE" id="PS50110">
    <property type="entry name" value="RESPONSE_REGULATORY"/>
    <property type="match status" value="1"/>
</dbReference>
<dbReference type="SMART" id="SM00448">
    <property type="entry name" value="REC"/>
    <property type="match status" value="1"/>
</dbReference>
<dbReference type="PROSITE" id="PS50043">
    <property type="entry name" value="HTH_LUXR_2"/>
    <property type="match status" value="1"/>
</dbReference>
<comment type="caution">
    <text evidence="8">The sequence shown here is derived from an EMBL/GenBank/DDBJ whole genome shotgun (WGS) entry which is preliminary data.</text>
</comment>
<reference evidence="8" key="1">
    <citation type="journal article" date="2014" name="Int. J. Syst. Evol. Microbiol.">
        <title>Complete genome sequence of Corynebacterium casei LMG S-19264T (=DSM 44701T), isolated from a smear-ripened cheese.</title>
        <authorList>
            <consortium name="US DOE Joint Genome Institute (JGI-PGF)"/>
            <person name="Walter F."/>
            <person name="Albersmeier A."/>
            <person name="Kalinowski J."/>
            <person name="Ruckert C."/>
        </authorList>
    </citation>
    <scope>NUCLEOTIDE SEQUENCE</scope>
    <source>
        <strain evidence="8">JCM 4637</strain>
    </source>
</reference>
<dbReference type="InterPro" id="IPR016032">
    <property type="entry name" value="Sig_transdc_resp-reg_C-effctor"/>
</dbReference>
<dbReference type="CDD" id="cd06170">
    <property type="entry name" value="LuxR_C_like"/>
    <property type="match status" value="1"/>
</dbReference>
<dbReference type="InterPro" id="IPR000792">
    <property type="entry name" value="Tscrpt_reg_LuxR_C"/>
</dbReference>
<dbReference type="SMART" id="SM00421">
    <property type="entry name" value="HTH_LUXR"/>
    <property type="match status" value="1"/>
</dbReference>
<feature type="domain" description="Response regulatory" evidence="7">
    <location>
        <begin position="14"/>
        <end position="129"/>
    </location>
</feature>
<gene>
    <name evidence="8" type="ORF">GCM10010334_26680</name>
</gene>
<dbReference type="PANTHER" id="PTHR43214">
    <property type="entry name" value="TWO-COMPONENT RESPONSE REGULATOR"/>
    <property type="match status" value="1"/>
</dbReference>
<dbReference type="SUPFAM" id="SSF52172">
    <property type="entry name" value="CheY-like"/>
    <property type="match status" value="1"/>
</dbReference>
<dbReference type="GO" id="GO:0000160">
    <property type="term" value="P:phosphorelay signal transduction system"/>
    <property type="evidence" value="ECO:0007669"/>
    <property type="project" value="InterPro"/>
</dbReference>
<dbReference type="AlphaFoldDB" id="A0A918WWP9"/>
<keyword evidence="3 8" id="KW-0238">DNA-binding</keyword>
<feature type="modified residue" description="4-aspartylphosphate" evidence="5">
    <location>
        <position position="65"/>
    </location>
</feature>
<dbReference type="RefSeq" id="WP_268253599.1">
    <property type="nucleotide sequence ID" value="NZ_BMVC01000004.1"/>
</dbReference>
<dbReference type="CDD" id="cd17535">
    <property type="entry name" value="REC_NarL-like"/>
    <property type="match status" value="1"/>
</dbReference>
<dbReference type="Gene3D" id="3.40.50.2300">
    <property type="match status" value="1"/>
</dbReference>
<evidence type="ECO:0000256" key="4">
    <source>
        <dbReference type="ARBA" id="ARBA00023163"/>
    </source>
</evidence>
<dbReference type="InterPro" id="IPR001789">
    <property type="entry name" value="Sig_transdc_resp-reg_receiver"/>
</dbReference>
<evidence type="ECO:0000256" key="2">
    <source>
        <dbReference type="ARBA" id="ARBA00023015"/>
    </source>
</evidence>
<evidence type="ECO:0000259" key="7">
    <source>
        <dbReference type="PROSITE" id="PS50110"/>
    </source>
</evidence>
<dbReference type="Pfam" id="PF00072">
    <property type="entry name" value="Response_reg"/>
    <property type="match status" value="1"/>
</dbReference>
<dbReference type="InterPro" id="IPR039420">
    <property type="entry name" value="WalR-like"/>
</dbReference>
<evidence type="ECO:0000259" key="6">
    <source>
        <dbReference type="PROSITE" id="PS50043"/>
    </source>
</evidence>
<dbReference type="SUPFAM" id="SSF46894">
    <property type="entry name" value="C-terminal effector domain of the bipartite response regulators"/>
    <property type="match status" value="1"/>
</dbReference>
<dbReference type="Pfam" id="PF00196">
    <property type="entry name" value="GerE"/>
    <property type="match status" value="1"/>
</dbReference>
<keyword evidence="2" id="KW-0805">Transcription regulation</keyword>
<evidence type="ECO:0000313" key="8">
    <source>
        <dbReference type="EMBL" id="GHC91548.1"/>
    </source>
</evidence>
<reference evidence="8" key="2">
    <citation type="submission" date="2020-09" db="EMBL/GenBank/DDBJ databases">
        <authorList>
            <person name="Sun Q."/>
            <person name="Ohkuma M."/>
        </authorList>
    </citation>
    <scope>NUCLEOTIDE SEQUENCE</scope>
    <source>
        <strain evidence="8">JCM 4637</strain>
    </source>
</reference>
<dbReference type="GO" id="GO:0006355">
    <property type="term" value="P:regulation of DNA-templated transcription"/>
    <property type="evidence" value="ECO:0007669"/>
    <property type="project" value="InterPro"/>
</dbReference>
<proteinExistence type="predicted"/>
<keyword evidence="1 5" id="KW-0597">Phosphoprotein</keyword>
<protein>
    <submittedName>
        <fullName evidence="8">DNA-binding response regulator</fullName>
    </submittedName>
</protein>
<evidence type="ECO:0000256" key="1">
    <source>
        <dbReference type="ARBA" id="ARBA00022553"/>
    </source>
</evidence>
<evidence type="ECO:0000256" key="3">
    <source>
        <dbReference type="ARBA" id="ARBA00023125"/>
    </source>
</evidence>
<dbReference type="PANTHER" id="PTHR43214:SF24">
    <property type="entry name" value="TRANSCRIPTIONAL REGULATORY PROTEIN NARL-RELATED"/>
    <property type="match status" value="1"/>
</dbReference>
<dbReference type="PROSITE" id="PS00622">
    <property type="entry name" value="HTH_LUXR_1"/>
    <property type="match status" value="1"/>
</dbReference>
<name>A0A918WWP9_9ACTN</name>
<dbReference type="EMBL" id="BMVC01000004">
    <property type="protein sequence ID" value="GHC91548.1"/>
    <property type="molecule type" value="Genomic_DNA"/>
</dbReference>
<feature type="domain" description="HTH luxR-type" evidence="6">
    <location>
        <begin position="146"/>
        <end position="213"/>
    </location>
</feature>
<accession>A0A918WWP9</accession>
<evidence type="ECO:0000313" key="9">
    <source>
        <dbReference type="Proteomes" id="UP000638353"/>
    </source>
</evidence>
<evidence type="ECO:0000256" key="5">
    <source>
        <dbReference type="PROSITE-ProRule" id="PRU00169"/>
    </source>
</evidence>
<dbReference type="GO" id="GO:0003677">
    <property type="term" value="F:DNA binding"/>
    <property type="evidence" value="ECO:0007669"/>
    <property type="project" value="UniProtKB-KW"/>
</dbReference>
<dbReference type="PRINTS" id="PR00038">
    <property type="entry name" value="HTHLUXR"/>
</dbReference>
<dbReference type="Proteomes" id="UP000638353">
    <property type="component" value="Unassembled WGS sequence"/>
</dbReference>
<keyword evidence="4" id="KW-0804">Transcription</keyword>
<organism evidence="8 9">
    <name type="scientific">Streptomyces finlayi</name>
    <dbReference type="NCBI Taxonomy" id="67296"/>
    <lineage>
        <taxon>Bacteria</taxon>
        <taxon>Bacillati</taxon>
        <taxon>Actinomycetota</taxon>
        <taxon>Actinomycetes</taxon>
        <taxon>Kitasatosporales</taxon>
        <taxon>Streptomycetaceae</taxon>
        <taxon>Streptomyces</taxon>
    </lineage>
</organism>
<sequence length="219" mass="22969">MNPANPESPENPVTVLIADDHPVVRAGLRGMLAGEPDIEVVGEAANADEALALTHALSPAVVLMDLRMPGSGVTATARITAEKPTSRVLVLTTYGTDDQILAAVEAGATGYLLKHADLSELLQAIRGAASGETILAPSVAARLTRHLRTPKRTALSFRETEVLRLVARGLTNAAIGSALFISEATVKTHLLRIFGKLEVTDRTAAVMTAVGRGLITPEE</sequence>
<dbReference type="InterPro" id="IPR058245">
    <property type="entry name" value="NreC/VraR/RcsB-like_REC"/>
</dbReference>
<dbReference type="InterPro" id="IPR011006">
    <property type="entry name" value="CheY-like_superfamily"/>
</dbReference>